<dbReference type="Proteomes" id="UP000827092">
    <property type="component" value="Unassembled WGS sequence"/>
</dbReference>
<keyword evidence="2" id="KW-1185">Reference proteome</keyword>
<accession>A0AAV6UZ46</accession>
<name>A0AAV6UZ46_9ARAC</name>
<proteinExistence type="predicted"/>
<gene>
    <name evidence="1" type="ORF">JTE90_014986</name>
</gene>
<evidence type="ECO:0000313" key="2">
    <source>
        <dbReference type="Proteomes" id="UP000827092"/>
    </source>
</evidence>
<comment type="caution">
    <text evidence="1">The sequence shown here is derived from an EMBL/GenBank/DDBJ whole genome shotgun (WGS) entry which is preliminary data.</text>
</comment>
<protein>
    <submittedName>
        <fullName evidence="1">Uncharacterized protein</fullName>
    </submittedName>
</protein>
<dbReference type="AlphaFoldDB" id="A0AAV6UZ46"/>
<sequence length="122" mass="13112">MNELALNEEMALHFARSHEWCRGSPGVGLSPRMSSMEKGVVRSFGIAGGGGEDSFCNKNIAFILALFTCNDSGHVRITVALWGPEGHATKGLRSSSPNVKPCHSSHFCRTSNSLNMATMLDS</sequence>
<organism evidence="1 2">
    <name type="scientific">Oedothorax gibbosus</name>
    <dbReference type="NCBI Taxonomy" id="931172"/>
    <lineage>
        <taxon>Eukaryota</taxon>
        <taxon>Metazoa</taxon>
        <taxon>Ecdysozoa</taxon>
        <taxon>Arthropoda</taxon>
        <taxon>Chelicerata</taxon>
        <taxon>Arachnida</taxon>
        <taxon>Araneae</taxon>
        <taxon>Araneomorphae</taxon>
        <taxon>Entelegynae</taxon>
        <taxon>Araneoidea</taxon>
        <taxon>Linyphiidae</taxon>
        <taxon>Erigoninae</taxon>
        <taxon>Oedothorax</taxon>
    </lineage>
</organism>
<reference evidence="1 2" key="1">
    <citation type="journal article" date="2022" name="Nat. Ecol. Evol.">
        <title>A masculinizing supergene underlies an exaggerated male reproductive morph in a spider.</title>
        <authorList>
            <person name="Hendrickx F."/>
            <person name="De Corte Z."/>
            <person name="Sonet G."/>
            <person name="Van Belleghem S.M."/>
            <person name="Kostlbacher S."/>
            <person name="Vangestel C."/>
        </authorList>
    </citation>
    <scope>NUCLEOTIDE SEQUENCE [LARGE SCALE GENOMIC DNA]</scope>
    <source>
        <strain evidence="1">W744_W776</strain>
    </source>
</reference>
<dbReference type="EMBL" id="JAFNEN010000227">
    <property type="protein sequence ID" value="KAG8188934.1"/>
    <property type="molecule type" value="Genomic_DNA"/>
</dbReference>
<evidence type="ECO:0000313" key="1">
    <source>
        <dbReference type="EMBL" id="KAG8188934.1"/>
    </source>
</evidence>